<dbReference type="AlphaFoldDB" id="A0A0A1W526"/>
<keyword evidence="3" id="KW-1185">Reference proteome</keyword>
<feature type="transmembrane region" description="Helical" evidence="1">
    <location>
        <begin position="73"/>
        <end position="94"/>
    </location>
</feature>
<organism evidence="2 3">
    <name type="scientific">Sphingomonas parapaucimobilis NBRC 15100</name>
    <dbReference type="NCBI Taxonomy" id="1219049"/>
    <lineage>
        <taxon>Bacteria</taxon>
        <taxon>Pseudomonadati</taxon>
        <taxon>Pseudomonadota</taxon>
        <taxon>Alphaproteobacteria</taxon>
        <taxon>Sphingomonadales</taxon>
        <taxon>Sphingomonadaceae</taxon>
        <taxon>Sphingomonas</taxon>
    </lineage>
</organism>
<gene>
    <name evidence="2" type="ORF">SP5_034_00140</name>
</gene>
<keyword evidence="1" id="KW-0472">Membrane</keyword>
<accession>A0A0A1W526</accession>
<dbReference type="Proteomes" id="UP000032305">
    <property type="component" value="Unassembled WGS sequence"/>
</dbReference>
<reference evidence="2 3" key="1">
    <citation type="submission" date="2014-11" db="EMBL/GenBank/DDBJ databases">
        <title>Whole genome shotgun sequence of Sphingomonas parapaucimobilis NBRC 15100.</title>
        <authorList>
            <person name="Katano-Makiyama Y."/>
            <person name="Hosoyama A."/>
            <person name="Hashimoto M."/>
            <person name="Hosoyama Y."/>
            <person name="Noguchi M."/>
            <person name="Numata M."/>
            <person name="Tsuchikane K."/>
            <person name="Hirakata S."/>
            <person name="Uohara A."/>
            <person name="Shimodaira J."/>
            <person name="Ohji S."/>
            <person name="Ichikawa N."/>
            <person name="Kimura A."/>
            <person name="Yamazoe A."/>
            <person name="Fujita N."/>
        </authorList>
    </citation>
    <scope>NUCLEOTIDE SEQUENCE [LARGE SCALE GENOMIC DNA]</scope>
    <source>
        <strain evidence="2 3">NBRC 15100</strain>
    </source>
</reference>
<dbReference type="EMBL" id="BBPI01000034">
    <property type="protein sequence ID" value="GAM00443.1"/>
    <property type="molecule type" value="Genomic_DNA"/>
</dbReference>
<protein>
    <submittedName>
        <fullName evidence="2">Uncharacterized protein</fullName>
    </submittedName>
</protein>
<proteinExistence type="predicted"/>
<feature type="transmembrane region" description="Helical" evidence="1">
    <location>
        <begin position="39"/>
        <end position="61"/>
    </location>
</feature>
<keyword evidence="1" id="KW-0812">Transmembrane</keyword>
<evidence type="ECO:0000313" key="2">
    <source>
        <dbReference type="EMBL" id="GAM00443.1"/>
    </source>
</evidence>
<name>A0A0A1W526_9SPHN</name>
<sequence length="102" mass="10516">MPSTGGSVPPIGIAPLSTVKAITTKRSTMPLSTCPAGGLAPMSGAVAITAKSGLAFLPLFMHPLTPKRGVKSGILWMIGALTWYIGINITWIIAANPAMIRS</sequence>
<keyword evidence="1" id="KW-1133">Transmembrane helix</keyword>
<comment type="caution">
    <text evidence="2">The sequence shown here is derived from an EMBL/GenBank/DDBJ whole genome shotgun (WGS) entry which is preliminary data.</text>
</comment>
<evidence type="ECO:0000313" key="3">
    <source>
        <dbReference type="Proteomes" id="UP000032305"/>
    </source>
</evidence>
<evidence type="ECO:0000256" key="1">
    <source>
        <dbReference type="SAM" id="Phobius"/>
    </source>
</evidence>